<evidence type="ECO:0000313" key="2">
    <source>
        <dbReference type="Proteomes" id="UP001161064"/>
    </source>
</evidence>
<dbReference type="EMBL" id="BPFZ01000013">
    <property type="protein sequence ID" value="GIU67786.1"/>
    <property type="molecule type" value="Genomic_DNA"/>
</dbReference>
<dbReference type="Proteomes" id="UP001161064">
    <property type="component" value="Unassembled WGS sequence"/>
</dbReference>
<organism evidence="1 2">
    <name type="scientific">Candidatus Phycosocius spiralis</name>
    <dbReference type="NCBI Taxonomy" id="2815099"/>
    <lineage>
        <taxon>Bacteria</taxon>
        <taxon>Pseudomonadati</taxon>
        <taxon>Pseudomonadota</taxon>
        <taxon>Alphaproteobacteria</taxon>
        <taxon>Caulobacterales</taxon>
        <taxon>Caulobacterales incertae sedis</taxon>
        <taxon>Candidatus Phycosocius</taxon>
    </lineage>
</organism>
<gene>
    <name evidence="1" type="ORF">PsB1_1940</name>
</gene>
<sequence length="152" mass="16902">MTLKKSTHSLARKIARAPKVPIEVLANQSQINIDLLKDEFELVLQGQIHDLIGLLNSKDETKIDTIYEISSQIISSSSFVKADWISKVAQSLCEIHEIMASHQWDWDAAEVHGKTMQLISTLGRLNPTACQGLLTGLQSVVMAKRAHSELLE</sequence>
<keyword evidence="2" id="KW-1185">Reference proteome</keyword>
<protein>
    <submittedName>
        <fullName evidence="1">Uncharacterized protein</fullName>
    </submittedName>
</protein>
<accession>A0ABQ4PXU7</accession>
<reference evidence="1" key="2">
    <citation type="journal article" date="2023" name="ISME Commun">
        <title>Characterization of a bloom-associated alphaproteobacterial lineage, 'Candidatus Phycosocius': insights into freshwater algal-bacterial interactions.</title>
        <authorList>
            <person name="Tanabe Y."/>
            <person name="Yamaguchi H."/>
            <person name="Yoshida M."/>
            <person name="Kai A."/>
            <person name="Okazaki Y."/>
        </authorList>
    </citation>
    <scope>NUCLEOTIDE SEQUENCE</scope>
    <source>
        <strain evidence="1">BOTRYCO-1</strain>
    </source>
</reference>
<dbReference type="RefSeq" id="WP_284360863.1">
    <property type="nucleotide sequence ID" value="NZ_BPFZ01000013.1"/>
</dbReference>
<reference evidence="1" key="1">
    <citation type="submission" date="2021-05" db="EMBL/GenBank/DDBJ databases">
        <authorList>
            <person name="Tanabe Y."/>
        </authorList>
    </citation>
    <scope>NUCLEOTIDE SEQUENCE</scope>
    <source>
        <strain evidence="1">BOTRYCO-1</strain>
    </source>
</reference>
<evidence type="ECO:0000313" key="1">
    <source>
        <dbReference type="EMBL" id="GIU67786.1"/>
    </source>
</evidence>
<proteinExistence type="predicted"/>
<name>A0ABQ4PXU7_9PROT</name>
<comment type="caution">
    <text evidence="1">The sequence shown here is derived from an EMBL/GenBank/DDBJ whole genome shotgun (WGS) entry which is preliminary data.</text>
</comment>